<accession>A0ABX1CBG7</accession>
<name>A0ABX1CBG7_9ACTN</name>
<evidence type="ECO:0000313" key="3">
    <source>
        <dbReference type="Proteomes" id="UP000727056"/>
    </source>
</evidence>
<organism evidence="2 3">
    <name type="scientific">Streptomyces bohaiensis</name>
    <dbReference type="NCBI Taxonomy" id="1431344"/>
    <lineage>
        <taxon>Bacteria</taxon>
        <taxon>Bacillati</taxon>
        <taxon>Actinomycetota</taxon>
        <taxon>Actinomycetes</taxon>
        <taxon>Kitasatosporales</taxon>
        <taxon>Streptomycetaceae</taxon>
        <taxon>Streptomyces</taxon>
    </lineage>
</organism>
<feature type="compositionally biased region" description="Basic and acidic residues" evidence="1">
    <location>
        <begin position="64"/>
        <end position="84"/>
    </location>
</feature>
<dbReference type="Proteomes" id="UP000727056">
    <property type="component" value="Unassembled WGS sequence"/>
</dbReference>
<evidence type="ECO:0000256" key="1">
    <source>
        <dbReference type="SAM" id="MobiDB-lite"/>
    </source>
</evidence>
<dbReference type="RefSeq" id="WP_168087518.1">
    <property type="nucleotide sequence ID" value="NZ_BHZH01000079.1"/>
</dbReference>
<dbReference type="EMBL" id="JAAVJC010000036">
    <property type="protein sequence ID" value="NJQ14727.1"/>
    <property type="molecule type" value="Genomic_DNA"/>
</dbReference>
<keyword evidence="3" id="KW-1185">Reference proteome</keyword>
<proteinExistence type="predicted"/>
<reference evidence="2 3" key="1">
    <citation type="submission" date="2020-03" db="EMBL/GenBank/DDBJ databases">
        <title>Draft genome of Streptomyces sp. ventii, isolated from the Axial Seamount in the Pacific Ocean, and resequencing of the two type strains Streptomyces lonarensis strain NCL 716 and Streptomyces bohaiensis strain 11A07.</title>
        <authorList>
            <person name="Loughran R.M."/>
            <person name="Pfannmuller K.M."/>
            <person name="Wasson B.J."/>
            <person name="Deadmond M.C."/>
            <person name="Paddock B.E."/>
            <person name="Koyack M.J."/>
            <person name="Gallegos D.A."/>
            <person name="Mitchell E.A."/>
            <person name="Ushijima B."/>
            <person name="Saw J.H."/>
            <person name="Mcphail K.L."/>
            <person name="Videau P."/>
        </authorList>
    </citation>
    <scope>NUCLEOTIDE SEQUENCE [LARGE SCALE GENOMIC DNA]</scope>
    <source>
        <strain evidence="2 3">11A07</strain>
    </source>
</reference>
<comment type="caution">
    <text evidence="2">The sequence shown here is derived from an EMBL/GenBank/DDBJ whole genome shotgun (WGS) entry which is preliminary data.</text>
</comment>
<sequence length="91" mass="10065">MAARLPVTPRRIAWFVARPLAIALGQKLARIAFDRAVVAFAERRAQRATWEGATHPAPGGPDAPEQHQDPAQRPEPPAERPDHRGHGRRRG</sequence>
<gene>
    <name evidence="2" type="ORF">HCN52_07165</name>
</gene>
<evidence type="ECO:0000313" key="2">
    <source>
        <dbReference type="EMBL" id="NJQ14727.1"/>
    </source>
</evidence>
<protein>
    <submittedName>
        <fullName evidence="2">Uncharacterized protein</fullName>
    </submittedName>
</protein>
<feature type="region of interest" description="Disordered" evidence="1">
    <location>
        <begin position="47"/>
        <end position="91"/>
    </location>
</feature>